<accession>A0A6G1I3X3</accession>
<evidence type="ECO:0000313" key="1">
    <source>
        <dbReference type="EMBL" id="KAF2402769.1"/>
    </source>
</evidence>
<gene>
    <name evidence="1" type="ORF">EJ06DRAFT_580024</name>
</gene>
<name>A0A6G1I3X3_9PEZI</name>
<keyword evidence="2" id="KW-1185">Reference proteome</keyword>
<dbReference type="OrthoDB" id="5335493at2759"/>
<dbReference type="AlphaFoldDB" id="A0A6G1I3X3"/>
<dbReference type="PANTHER" id="PTHR42085">
    <property type="entry name" value="F-BOX DOMAIN-CONTAINING PROTEIN"/>
    <property type="match status" value="1"/>
</dbReference>
<dbReference type="InterPro" id="IPR038883">
    <property type="entry name" value="AN11006-like"/>
</dbReference>
<dbReference type="Proteomes" id="UP000799640">
    <property type="component" value="Unassembled WGS sequence"/>
</dbReference>
<evidence type="ECO:0008006" key="3">
    <source>
        <dbReference type="Google" id="ProtNLM"/>
    </source>
</evidence>
<sequence length="659" mass="76636">MSNSVMTEMAESDEVWLYPATMPLTSEKERPTFFHSEFDRTVLDCYRDKDMLVAEGFRPQPVIEPVPDSDELWYSIHRPDENDLVLSALLDEYRRVAETDFAIWNLSLRASPVTTLQPKFHVGSISDIKFYFIALERMMFPVYAVPVQVVIDADDCANVLVRFQGSWRPLAEFLNHIKENPPYMARDRKKDWSGKRVSEWHKFIMPRKGPFKLFQLPPEIRNIIYSMVLFDGPAAAFPYAWEWYRSSRHLLHFSRLRQRKVSVPKNTHLEILSVSRRINAEATNCLYNVAGTRFYFRKLEFLHNFMYLPSNVLNSVRFMVLSLSLTDFARLFHAAIIGANGAPTHWHTVLRDIPRLLNVTLMLRFPPLGVDGERCTGLNPDGTTFWGCHTKRTDWLLEYLIPWLQNLPDERLDIGGMVKPAQITRFFTLRKRYHQYQSLFRTYFSELLTPLREYHSVSLKHPQPRWITRGDDGRRLDFEFCIREIPPFQHPGGRPMDCTCKHACDVNPFHQKIWHDNDYDGSPPSEDYDEYENPAWGPNTHTGIDWAGTDLQPYLGEEYRQDLYQRVCEAKRGTFEIPEDHWIEKRIKTLLMRCARMTTTPYIQQKCPEVVQYANLILESGLDGIGSAMQAIATAKRANAEATGAVAKVAAAVYGDEEW</sequence>
<evidence type="ECO:0000313" key="2">
    <source>
        <dbReference type="Proteomes" id="UP000799640"/>
    </source>
</evidence>
<dbReference type="EMBL" id="ML996690">
    <property type="protein sequence ID" value="KAF2402769.1"/>
    <property type="molecule type" value="Genomic_DNA"/>
</dbReference>
<dbReference type="PANTHER" id="PTHR42085:SF2">
    <property type="entry name" value="F-BOX DOMAIN-CONTAINING PROTEIN"/>
    <property type="match status" value="1"/>
</dbReference>
<reference evidence="1" key="1">
    <citation type="journal article" date="2020" name="Stud. Mycol.">
        <title>101 Dothideomycetes genomes: a test case for predicting lifestyles and emergence of pathogens.</title>
        <authorList>
            <person name="Haridas S."/>
            <person name="Albert R."/>
            <person name="Binder M."/>
            <person name="Bloem J."/>
            <person name="Labutti K."/>
            <person name="Salamov A."/>
            <person name="Andreopoulos B."/>
            <person name="Baker S."/>
            <person name="Barry K."/>
            <person name="Bills G."/>
            <person name="Bluhm B."/>
            <person name="Cannon C."/>
            <person name="Castanera R."/>
            <person name="Culley D."/>
            <person name="Daum C."/>
            <person name="Ezra D."/>
            <person name="Gonzalez J."/>
            <person name="Henrissat B."/>
            <person name="Kuo A."/>
            <person name="Liang C."/>
            <person name="Lipzen A."/>
            <person name="Lutzoni F."/>
            <person name="Magnuson J."/>
            <person name="Mondo S."/>
            <person name="Nolan M."/>
            <person name="Ohm R."/>
            <person name="Pangilinan J."/>
            <person name="Park H.-J."/>
            <person name="Ramirez L."/>
            <person name="Alfaro M."/>
            <person name="Sun H."/>
            <person name="Tritt A."/>
            <person name="Yoshinaga Y."/>
            <person name="Zwiers L.-H."/>
            <person name="Turgeon B."/>
            <person name="Goodwin S."/>
            <person name="Spatafora J."/>
            <person name="Crous P."/>
            <person name="Grigoriev I."/>
        </authorList>
    </citation>
    <scope>NUCLEOTIDE SEQUENCE</scope>
    <source>
        <strain evidence="1">CBS 262.69</strain>
    </source>
</reference>
<proteinExistence type="predicted"/>
<protein>
    <recommendedName>
        <fullName evidence="3">F-box domain-containing protein</fullName>
    </recommendedName>
</protein>
<organism evidence="1 2">
    <name type="scientific">Trichodelitschia bisporula</name>
    <dbReference type="NCBI Taxonomy" id="703511"/>
    <lineage>
        <taxon>Eukaryota</taxon>
        <taxon>Fungi</taxon>
        <taxon>Dikarya</taxon>
        <taxon>Ascomycota</taxon>
        <taxon>Pezizomycotina</taxon>
        <taxon>Dothideomycetes</taxon>
        <taxon>Dothideomycetes incertae sedis</taxon>
        <taxon>Phaeotrichales</taxon>
        <taxon>Phaeotrichaceae</taxon>
        <taxon>Trichodelitschia</taxon>
    </lineage>
</organism>